<evidence type="ECO:0000313" key="2">
    <source>
        <dbReference type="EMBL" id="MEF3365861.1"/>
    </source>
</evidence>
<feature type="chain" id="PRO_5045215402" description="DUF2282 domain-containing protein" evidence="1">
    <location>
        <begin position="25"/>
        <end position="81"/>
    </location>
</feature>
<dbReference type="RefSeq" id="WP_332080799.1">
    <property type="nucleotide sequence ID" value="NZ_JAZHYN010000009.1"/>
</dbReference>
<sequence>MFRKLIAAAIAAAFLSVPISSAVAGENGCCQKGTPGVCGAPVTVLGKKTCTLGWYKVVCTTKWNDCKKKDWMLSGPKLKAR</sequence>
<keyword evidence="1" id="KW-0732">Signal</keyword>
<reference evidence="2 3" key="1">
    <citation type="submission" date="2024-02" db="EMBL/GenBank/DDBJ databases">
        <authorList>
            <person name="Grouzdev D."/>
        </authorList>
    </citation>
    <scope>NUCLEOTIDE SEQUENCE [LARGE SCALE GENOMIC DNA]</scope>
    <source>
        <strain evidence="2 3">9N</strain>
    </source>
</reference>
<dbReference type="Proteomes" id="UP001350748">
    <property type="component" value="Unassembled WGS sequence"/>
</dbReference>
<feature type="signal peptide" evidence="1">
    <location>
        <begin position="1"/>
        <end position="24"/>
    </location>
</feature>
<comment type="caution">
    <text evidence="2">The sequence shown here is derived from an EMBL/GenBank/DDBJ whole genome shotgun (WGS) entry which is preliminary data.</text>
</comment>
<accession>A0ABU7XHA5</accession>
<protein>
    <recommendedName>
        <fullName evidence="4">DUF2282 domain-containing protein</fullName>
    </recommendedName>
</protein>
<evidence type="ECO:0000256" key="1">
    <source>
        <dbReference type="SAM" id="SignalP"/>
    </source>
</evidence>
<evidence type="ECO:0008006" key="4">
    <source>
        <dbReference type="Google" id="ProtNLM"/>
    </source>
</evidence>
<dbReference type="EMBL" id="JAZHYN010000009">
    <property type="protein sequence ID" value="MEF3365861.1"/>
    <property type="molecule type" value="Genomic_DNA"/>
</dbReference>
<name>A0ABU7XHA5_9HYPH</name>
<evidence type="ECO:0000313" key="3">
    <source>
        <dbReference type="Proteomes" id="UP001350748"/>
    </source>
</evidence>
<gene>
    <name evidence="2" type="ORF">V3H18_04865</name>
</gene>
<keyword evidence="3" id="KW-1185">Reference proteome</keyword>
<proteinExistence type="predicted"/>
<organism evidence="2 3">
    <name type="scientific">Methylocystis borbori</name>
    <dbReference type="NCBI Taxonomy" id="3118750"/>
    <lineage>
        <taxon>Bacteria</taxon>
        <taxon>Pseudomonadati</taxon>
        <taxon>Pseudomonadota</taxon>
        <taxon>Alphaproteobacteria</taxon>
        <taxon>Hyphomicrobiales</taxon>
        <taxon>Methylocystaceae</taxon>
        <taxon>Methylocystis</taxon>
    </lineage>
</organism>